<evidence type="ECO:0000256" key="1">
    <source>
        <dbReference type="ARBA" id="ARBA00004418"/>
    </source>
</evidence>
<dbReference type="PROSITE" id="PS00194">
    <property type="entry name" value="THIOREDOXIN_1"/>
    <property type="match status" value="1"/>
</dbReference>
<organism evidence="11 12">
    <name type="scientific">Alteromonas australica</name>
    <dbReference type="NCBI Taxonomy" id="589873"/>
    <lineage>
        <taxon>Bacteria</taxon>
        <taxon>Pseudomonadati</taxon>
        <taxon>Pseudomonadota</taxon>
        <taxon>Gammaproteobacteria</taxon>
        <taxon>Alteromonadales</taxon>
        <taxon>Alteromonadaceae</taxon>
        <taxon>Alteromonas/Salinimonas group</taxon>
        <taxon>Alteromonas</taxon>
    </lineage>
</organism>
<dbReference type="SUPFAM" id="SSF52833">
    <property type="entry name" value="Thioredoxin-like"/>
    <property type="match status" value="1"/>
</dbReference>
<dbReference type="InterPro" id="IPR023205">
    <property type="entry name" value="DsbA/DsbL"/>
</dbReference>
<dbReference type="Pfam" id="PF01323">
    <property type="entry name" value="DSBA"/>
    <property type="match status" value="1"/>
</dbReference>
<dbReference type="CDD" id="cd03019">
    <property type="entry name" value="DsbA_DsbA"/>
    <property type="match status" value="1"/>
</dbReference>
<dbReference type="InterPro" id="IPR017937">
    <property type="entry name" value="Thioredoxin_CS"/>
</dbReference>
<name>A0A075NWF2_9ALTE</name>
<evidence type="ECO:0000256" key="7">
    <source>
        <dbReference type="PIRNR" id="PIRNR001488"/>
    </source>
</evidence>
<keyword evidence="12" id="KW-1185">Reference proteome</keyword>
<dbReference type="InterPro" id="IPR036249">
    <property type="entry name" value="Thioredoxin-like_sf"/>
</dbReference>
<evidence type="ECO:0000313" key="12">
    <source>
        <dbReference type="Proteomes" id="UP000056090"/>
    </source>
</evidence>
<dbReference type="KEGG" id="aal:EP13_03320"/>
<dbReference type="InterPro" id="IPR013766">
    <property type="entry name" value="Thioredoxin_domain"/>
</dbReference>
<reference evidence="11 12" key="1">
    <citation type="submission" date="2014-06" db="EMBL/GenBank/DDBJ databases">
        <title>Genomes of Alteromonas australica, a world apart.</title>
        <authorList>
            <person name="Gonzaga A."/>
            <person name="Lopez-Perez M."/>
            <person name="Rodriguez-Valera F."/>
        </authorList>
    </citation>
    <scope>NUCLEOTIDE SEQUENCE [LARGE SCALE GENOMIC DNA]</scope>
    <source>
        <strain evidence="11 12">H 17</strain>
    </source>
</reference>
<evidence type="ECO:0000313" key="11">
    <source>
        <dbReference type="EMBL" id="AIF97803.1"/>
    </source>
</evidence>
<feature type="signal peptide" evidence="9">
    <location>
        <begin position="1"/>
        <end position="20"/>
    </location>
</feature>
<dbReference type="PROSITE" id="PS51352">
    <property type="entry name" value="THIOREDOXIN_2"/>
    <property type="match status" value="1"/>
</dbReference>
<dbReference type="Proteomes" id="UP000056090">
    <property type="component" value="Chromosome"/>
</dbReference>
<dbReference type="EMBL" id="CP008849">
    <property type="protein sequence ID" value="AIF97803.1"/>
    <property type="molecule type" value="Genomic_DNA"/>
</dbReference>
<dbReference type="eggNOG" id="COG1651">
    <property type="taxonomic scope" value="Bacteria"/>
</dbReference>
<dbReference type="GO" id="GO:0042597">
    <property type="term" value="C:periplasmic space"/>
    <property type="evidence" value="ECO:0007669"/>
    <property type="project" value="UniProtKB-SubCell"/>
</dbReference>
<keyword evidence="3 9" id="KW-0732">Signal</keyword>
<evidence type="ECO:0000256" key="3">
    <source>
        <dbReference type="ARBA" id="ARBA00022729"/>
    </source>
</evidence>
<evidence type="ECO:0000256" key="2">
    <source>
        <dbReference type="ARBA" id="ARBA00005791"/>
    </source>
</evidence>
<keyword evidence="4 7" id="KW-0574">Periplasm</keyword>
<feature type="chain" id="PRO_5001708526" description="Thiol:disulfide interchange protein" evidence="9">
    <location>
        <begin position="21"/>
        <end position="210"/>
    </location>
</feature>
<comment type="similarity">
    <text evidence="2">Belongs to the thioredoxin family. DsbA subfamily.</text>
</comment>
<dbReference type="RefSeq" id="WP_044056008.1">
    <property type="nucleotide sequence ID" value="NZ_CBCSKJ010000001.1"/>
</dbReference>
<gene>
    <name evidence="11" type="ORF">EP13_03320</name>
</gene>
<accession>A0A075NWF2</accession>
<protein>
    <recommendedName>
        <fullName evidence="7">Thiol:disulfide interchange protein</fullName>
    </recommendedName>
</protein>
<dbReference type="GeneID" id="78253970"/>
<dbReference type="InterPro" id="IPR001853">
    <property type="entry name" value="DSBA-like_thioredoxin_dom"/>
</dbReference>
<feature type="disulfide bond" description="Redox-active" evidence="8">
    <location>
        <begin position="54"/>
        <end position="57"/>
    </location>
</feature>
<comment type="subcellular location">
    <subcellularLocation>
        <location evidence="1 7">Periplasm</location>
    </subcellularLocation>
</comment>
<keyword evidence="6" id="KW-0676">Redox-active center</keyword>
<proteinExistence type="inferred from homology"/>
<dbReference type="Gene3D" id="3.40.30.10">
    <property type="entry name" value="Glutaredoxin"/>
    <property type="match status" value="1"/>
</dbReference>
<sequence>MKKFAVLFIMALLIPLTACAQDSDVKWKEGTHYKVLDEDATSKPVITEFFSFWCPHCFQFEPVIKDIKTKMGDNVKFNKVHVNFMGFTGPDVQNDATKAMLIARAMKQEDALNTAIFNYIHKQRASVTGLKDLRNIFVVNGVDGAEFDKLANSFGVNSMMRKNQQEIDKNRNYIKGVPSFIVNGKYQPTFTSDMSLDDISDLIGWLSKQK</sequence>
<dbReference type="PANTHER" id="PTHR35891">
    <property type="entry name" value="THIOL:DISULFIDE INTERCHANGE PROTEIN DSBA"/>
    <property type="match status" value="1"/>
</dbReference>
<dbReference type="PANTHER" id="PTHR35891:SF2">
    <property type="entry name" value="THIOL:DISULFIDE INTERCHANGE PROTEIN DSBA"/>
    <property type="match status" value="1"/>
</dbReference>
<feature type="domain" description="Thioredoxin" evidence="10">
    <location>
        <begin position="14"/>
        <end position="208"/>
    </location>
</feature>
<evidence type="ECO:0000259" key="10">
    <source>
        <dbReference type="PROSITE" id="PS51352"/>
    </source>
</evidence>
<dbReference type="InterPro" id="IPR050824">
    <property type="entry name" value="Thiol_disulfide_DsbA"/>
</dbReference>
<evidence type="ECO:0000256" key="9">
    <source>
        <dbReference type="SAM" id="SignalP"/>
    </source>
</evidence>
<dbReference type="AlphaFoldDB" id="A0A075NWF2"/>
<evidence type="ECO:0000256" key="6">
    <source>
        <dbReference type="ARBA" id="ARBA00023284"/>
    </source>
</evidence>
<keyword evidence="5 7" id="KW-1015">Disulfide bond</keyword>
<evidence type="ECO:0000256" key="8">
    <source>
        <dbReference type="PIRSR" id="PIRSR001488-1"/>
    </source>
</evidence>
<evidence type="ECO:0000256" key="5">
    <source>
        <dbReference type="ARBA" id="ARBA00023157"/>
    </source>
</evidence>
<evidence type="ECO:0000256" key="4">
    <source>
        <dbReference type="ARBA" id="ARBA00022764"/>
    </source>
</evidence>
<dbReference type="GO" id="GO:0015036">
    <property type="term" value="F:disulfide oxidoreductase activity"/>
    <property type="evidence" value="ECO:0007669"/>
    <property type="project" value="UniProtKB-ARBA"/>
</dbReference>
<dbReference type="PIRSF" id="PIRSF001488">
    <property type="entry name" value="Tdi_protein"/>
    <property type="match status" value="1"/>
</dbReference>